<organism evidence="1">
    <name type="scientific">Nothobranchius pienaari</name>
    <dbReference type="NCBI Taxonomy" id="704102"/>
    <lineage>
        <taxon>Eukaryota</taxon>
        <taxon>Metazoa</taxon>
        <taxon>Chordata</taxon>
        <taxon>Craniata</taxon>
        <taxon>Vertebrata</taxon>
        <taxon>Euteleostomi</taxon>
        <taxon>Actinopterygii</taxon>
        <taxon>Neopterygii</taxon>
        <taxon>Teleostei</taxon>
        <taxon>Neoteleostei</taxon>
        <taxon>Acanthomorphata</taxon>
        <taxon>Ovalentaria</taxon>
        <taxon>Atherinomorphae</taxon>
        <taxon>Cyprinodontiformes</taxon>
        <taxon>Nothobranchiidae</taxon>
        <taxon>Nothobranchius</taxon>
    </lineage>
</organism>
<reference evidence="1" key="2">
    <citation type="submission" date="2016-06" db="EMBL/GenBank/DDBJ databases">
        <title>The genome of a short-lived fish provides insights into sex chromosome evolution and the genetic control of aging.</title>
        <authorList>
            <person name="Reichwald K."/>
            <person name="Felder M."/>
            <person name="Petzold A."/>
            <person name="Koch P."/>
            <person name="Groth M."/>
            <person name="Platzer M."/>
        </authorList>
    </citation>
    <scope>NUCLEOTIDE SEQUENCE</scope>
    <source>
        <tissue evidence="1">Brain</tissue>
    </source>
</reference>
<dbReference type="AlphaFoldDB" id="A0A1A8NEQ0"/>
<proteinExistence type="predicted"/>
<sequence>TYLEALADETVHMTITVRLGENSGCFCVSRATVTLTNAALVDRHHYSVKSSTA</sequence>
<evidence type="ECO:0000313" key="1">
    <source>
        <dbReference type="EMBL" id="SBR67376.1"/>
    </source>
</evidence>
<accession>A0A1A8NEQ0</accession>
<dbReference type="EMBL" id="HAEG01002497">
    <property type="protein sequence ID" value="SBR67376.1"/>
    <property type="molecule type" value="Transcribed_RNA"/>
</dbReference>
<reference evidence="1" key="1">
    <citation type="submission" date="2016-05" db="EMBL/GenBank/DDBJ databases">
        <authorList>
            <person name="Lavstsen T."/>
            <person name="Jespersen J.S."/>
        </authorList>
    </citation>
    <scope>NUCLEOTIDE SEQUENCE</scope>
    <source>
        <tissue evidence="1">Brain</tissue>
    </source>
</reference>
<feature type="non-terminal residue" evidence="1">
    <location>
        <position position="53"/>
    </location>
</feature>
<gene>
    <name evidence="1" type="primary">PLEKHG4B</name>
</gene>
<protein>
    <submittedName>
        <fullName evidence="1">Pleckstrin homology domain containing, family G (With RhoGef domain) member 4B</fullName>
    </submittedName>
</protein>
<name>A0A1A8NEQ0_9TELE</name>
<feature type="non-terminal residue" evidence="1">
    <location>
        <position position="1"/>
    </location>
</feature>